<sequence length="409" mass="45808">MFWSESISCIQHSKVSTILGLGTVAASYGHTYIRSRLFRATAKLPPGFQLSTISRIDIASNTIAPRRRCDGGRVCRPALSRCDISLSERQISSSWVNLWAWMPVHPSQWRLEAIRTPVYGRIAPVPYRTPSQTCCIVPAEPYTILAVSGLDISSRIEIIYQFHAHHRMIHQHLQCTTGAGKKILINIEFNVEWAGAAPLQQTPKEVKESALWSRSDGSVRFAKPRNAEPERPFTFSSAFERVRTRIFPAIVQAEFQDGGFRFNFAFAFERVYSRPNAEPNLAFTFNNLSNLNAERAFGSPTQPQRCVHEVKAATATEVKALRVTEARAGKAGGKGLRKHLNRNVLEVDHAVGTGNAYVINGRHKKCPRFHLLPCTAELKKCEFLGPISSKCTMACCLKSLYRFNDALFV</sequence>
<evidence type="ECO:0000313" key="2">
    <source>
        <dbReference type="Proteomes" id="UP001221142"/>
    </source>
</evidence>
<keyword evidence="2" id="KW-1185">Reference proteome</keyword>
<accession>A0AAD7FXK5</accession>
<name>A0AAD7FXK5_9AGAR</name>
<evidence type="ECO:0000313" key="1">
    <source>
        <dbReference type="EMBL" id="KAJ7648124.1"/>
    </source>
</evidence>
<dbReference type="AlphaFoldDB" id="A0AAD7FXK5"/>
<organism evidence="1 2">
    <name type="scientific">Roridomyces roridus</name>
    <dbReference type="NCBI Taxonomy" id="1738132"/>
    <lineage>
        <taxon>Eukaryota</taxon>
        <taxon>Fungi</taxon>
        <taxon>Dikarya</taxon>
        <taxon>Basidiomycota</taxon>
        <taxon>Agaricomycotina</taxon>
        <taxon>Agaricomycetes</taxon>
        <taxon>Agaricomycetidae</taxon>
        <taxon>Agaricales</taxon>
        <taxon>Marasmiineae</taxon>
        <taxon>Mycenaceae</taxon>
        <taxon>Roridomyces</taxon>
    </lineage>
</organism>
<proteinExistence type="predicted"/>
<reference evidence="1" key="1">
    <citation type="submission" date="2023-03" db="EMBL/GenBank/DDBJ databases">
        <title>Massive genome expansion in bonnet fungi (Mycena s.s.) driven by repeated elements and novel gene families across ecological guilds.</title>
        <authorList>
            <consortium name="Lawrence Berkeley National Laboratory"/>
            <person name="Harder C.B."/>
            <person name="Miyauchi S."/>
            <person name="Viragh M."/>
            <person name="Kuo A."/>
            <person name="Thoen E."/>
            <person name="Andreopoulos B."/>
            <person name="Lu D."/>
            <person name="Skrede I."/>
            <person name="Drula E."/>
            <person name="Henrissat B."/>
            <person name="Morin E."/>
            <person name="Kohler A."/>
            <person name="Barry K."/>
            <person name="LaButti K."/>
            <person name="Morin E."/>
            <person name="Salamov A."/>
            <person name="Lipzen A."/>
            <person name="Mereny Z."/>
            <person name="Hegedus B."/>
            <person name="Baldrian P."/>
            <person name="Stursova M."/>
            <person name="Weitz H."/>
            <person name="Taylor A."/>
            <person name="Grigoriev I.V."/>
            <person name="Nagy L.G."/>
            <person name="Martin F."/>
            <person name="Kauserud H."/>
        </authorList>
    </citation>
    <scope>NUCLEOTIDE SEQUENCE</scope>
    <source>
        <strain evidence="1">9284</strain>
    </source>
</reference>
<dbReference type="EMBL" id="JARKIF010000002">
    <property type="protein sequence ID" value="KAJ7648124.1"/>
    <property type="molecule type" value="Genomic_DNA"/>
</dbReference>
<gene>
    <name evidence="1" type="ORF">FB45DRAFT_861113</name>
</gene>
<dbReference type="Proteomes" id="UP001221142">
    <property type="component" value="Unassembled WGS sequence"/>
</dbReference>
<protein>
    <submittedName>
        <fullName evidence="1">Uncharacterized protein</fullName>
    </submittedName>
</protein>
<comment type="caution">
    <text evidence="1">The sequence shown here is derived from an EMBL/GenBank/DDBJ whole genome shotgun (WGS) entry which is preliminary data.</text>
</comment>